<keyword evidence="3" id="KW-1185">Reference proteome</keyword>
<dbReference type="InterPro" id="IPR029032">
    <property type="entry name" value="AhpD-like"/>
</dbReference>
<comment type="caution">
    <text evidence="2">The sequence shown here is derived from an EMBL/GenBank/DDBJ whole genome shotgun (WGS) entry which is preliminary data.</text>
</comment>
<dbReference type="InterPro" id="IPR004675">
    <property type="entry name" value="AhpD_core"/>
</dbReference>
<sequence length="178" mass="19286">MPRLKTVTPDQASGDVKEIYDDLKQKKGKVFNIFQGMGNSAAALDAYLSMNGALAKGELSPEDREVVYLTVSQKNGCHYCLSAHTMVAKGAGLSEDQILSIRKMSPESEKHAALGKFITRVMETNGFVDDADVKAVQDAGYTDGQIAESIAFIGLATYSNLFNHVYGTELDFPPAEKV</sequence>
<dbReference type="NCBIfam" id="TIGR00778">
    <property type="entry name" value="ahpD_dom"/>
    <property type="match status" value="1"/>
</dbReference>
<evidence type="ECO:0000313" key="3">
    <source>
        <dbReference type="Proteomes" id="UP000316095"/>
    </source>
</evidence>
<organism evidence="2 3">
    <name type="scientific">Rubinisphaera italica</name>
    <dbReference type="NCBI Taxonomy" id="2527969"/>
    <lineage>
        <taxon>Bacteria</taxon>
        <taxon>Pseudomonadati</taxon>
        <taxon>Planctomycetota</taxon>
        <taxon>Planctomycetia</taxon>
        <taxon>Planctomycetales</taxon>
        <taxon>Planctomycetaceae</taxon>
        <taxon>Rubinisphaera</taxon>
    </lineage>
</organism>
<reference evidence="2 3" key="1">
    <citation type="submission" date="2019-02" db="EMBL/GenBank/DDBJ databases">
        <title>Deep-cultivation of Planctomycetes and their phenomic and genomic characterization uncovers novel biology.</title>
        <authorList>
            <person name="Wiegand S."/>
            <person name="Jogler M."/>
            <person name="Boedeker C."/>
            <person name="Pinto D."/>
            <person name="Vollmers J."/>
            <person name="Rivas-Marin E."/>
            <person name="Kohn T."/>
            <person name="Peeters S.H."/>
            <person name="Heuer A."/>
            <person name="Rast P."/>
            <person name="Oberbeckmann S."/>
            <person name="Bunk B."/>
            <person name="Jeske O."/>
            <person name="Meyerdierks A."/>
            <person name="Storesund J.E."/>
            <person name="Kallscheuer N."/>
            <person name="Luecker S."/>
            <person name="Lage O.M."/>
            <person name="Pohl T."/>
            <person name="Merkel B.J."/>
            <person name="Hornburger P."/>
            <person name="Mueller R.-W."/>
            <person name="Bruemmer F."/>
            <person name="Labrenz M."/>
            <person name="Spormann A.M."/>
            <person name="Op Den Camp H."/>
            <person name="Overmann J."/>
            <person name="Amann R."/>
            <person name="Jetten M.S.M."/>
            <person name="Mascher T."/>
            <person name="Medema M.H."/>
            <person name="Devos D.P."/>
            <person name="Kaster A.-K."/>
            <person name="Ovreas L."/>
            <person name="Rohde M."/>
            <person name="Galperin M.Y."/>
            <person name="Jogler C."/>
        </authorList>
    </citation>
    <scope>NUCLEOTIDE SEQUENCE [LARGE SCALE GENOMIC DNA]</scope>
    <source>
        <strain evidence="2 3">Pan54</strain>
    </source>
</reference>
<dbReference type="Gene3D" id="1.20.1290.10">
    <property type="entry name" value="AhpD-like"/>
    <property type="match status" value="1"/>
</dbReference>
<dbReference type="OrthoDB" id="9801997at2"/>
<dbReference type="AlphaFoldDB" id="A0A5C5XGW1"/>
<dbReference type="RefSeq" id="WP_146504266.1">
    <property type="nucleotide sequence ID" value="NZ_SJPG01000001.1"/>
</dbReference>
<dbReference type="InterPro" id="IPR003779">
    <property type="entry name" value="CMD-like"/>
</dbReference>
<gene>
    <name evidence="2" type="primary">ahpD_1</name>
    <name evidence="2" type="ORF">Pan54_31480</name>
</gene>
<evidence type="ECO:0000259" key="1">
    <source>
        <dbReference type="Pfam" id="PF02627"/>
    </source>
</evidence>
<dbReference type="EC" id="1.11.1.15" evidence="2"/>
<dbReference type="GO" id="GO:0051920">
    <property type="term" value="F:peroxiredoxin activity"/>
    <property type="evidence" value="ECO:0007669"/>
    <property type="project" value="InterPro"/>
</dbReference>
<dbReference type="Proteomes" id="UP000316095">
    <property type="component" value="Unassembled WGS sequence"/>
</dbReference>
<evidence type="ECO:0000313" key="2">
    <source>
        <dbReference type="EMBL" id="TWT62406.1"/>
    </source>
</evidence>
<dbReference type="PANTHER" id="PTHR35446">
    <property type="entry name" value="SI:CH211-175M2.5"/>
    <property type="match status" value="1"/>
</dbReference>
<dbReference type="EMBL" id="SJPG01000001">
    <property type="protein sequence ID" value="TWT62406.1"/>
    <property type="molecule type" value="Genomic_DNA"/>
</dbReference>
<name>A0A5C5XGW1_9PLAN</name>
<keyword evidence="2" id="KW-0560">Oxidoreductase</keyword>
<dbReference type="SUPFAM" id="SSF69118">
    <property type="entry name" value="AhpD-like"/>
    <property type="match status" value="1"/>
</dbReference>
<proteinExistence type="predicted"/>
<protein>
    <submittedName>
        <fullName evidence="2">Alkyl hydroperoxide reductase AhpD</fullName>
        <ecNumber evidence="2">1.11.1.15</ecNumber>
    </submittedName>
</protein>
<accession>A0A5C5XGW1</accession>
<dbReference type="Pfam" id="PF02627">
    <property type="entry name" value="CMD"/>
    <property type="match status" value="1"/>
</dbReference>
<dbReference type="PANTHER" id="PTHR35446:SF3">
    <property type="entry name" value="CMD DOMAIN-CONTAINING PROTEIN"/>
    <property type="match status" value="1"/>
</dbReference>
<keyword evidence="2" id="KW-0575">Peroxidase</keyword>
<feature type="domain" description="Carboxymuconolactone decarboxylase-like" evidence="1">
    <location>
        <begin position="43"/>
        <end position="101"/>
    </location>
</feature>